<evidence type="ECO:0000256" key="6">
    <source>
        <dbReference type="ARBA" id="ARBA00021623"/>
    </source>
</evidence>
<dbReference type="KEGG" id="fbm:MQE35_01100"/>
<dbReference type="GO" id="GO:0008986">
    <property type="term" value="F:pyruvate, water dikinase activity"/>
    <property type="evidence" value="ECO:0007669"/>
    <property type="project" value="UniProtKB-EC"/>
</dbReference>
<dbReference type="SUPFAM" id="SSF56059">
    <property type="entry name" value="Glutathione synthetase ATP-binding domain-like"/>
    <property type="match status" value="1"/>
</dbReference>
<comment type="similarity">
    <text evidence="4">Belongs to the PEP-utilizing enzyme family.</text>
</comment>
<evidence type="ECO:0000313" key="16">
    <source>
        <dbReference type="EMBL" id="UOB17909.1"/>
    </source>
</evidence>
<evidence type="ECO:0000256" key="11">
    <source>
        <dbReference type="ARBA" id="ARBA00022840"/>
    </source>
</evidence>
<accession>A0A9E6ZLC9</accession>
<proteinExistence type="inferred from homology"/>
<keyword evidence="7" id="KW-0808">Transferase</keyword>
<keyword evidence="8" id="KW-0479">Metal-binding</keyword>
<dbReference type="Gene3D" id="3.30.1490.20">
    <property type="entry name" value="ATP-grasp fold, A domain"/>
    <property type="match status" value="1"/>
</dbReference>
<evidence type="ECO:0000256" key="2">
    <source>
        <dbReference type="ARBA" id="ARBA00002988"/>
    </source>
</evidence>
<dbReference type="GO" id="GO:0046872">
    <property type="term" value="F:metal ion binding"/>
    <property type="evidence" value="ECO:0007669"/>
    <property type="project" value="UniProtKB-KW"/>
</dbReference>
<reference evidence="16" key="1">
    <citation type="submission" date="2022-03" db="EMBL/GenBank/DDBJ databases">
        <title>Description of Abyssus ytuae gen. nov., sp. nov., a novel member of the family Flavobacteriaceae isolated from the sediment of Mariana Trench.</title>
        <authorList>
            <person name="Zhang J."/>
            <person name="Xu X."/>
        </authorList>
    </citation>
    <scope>NUCLEOTIDE SEQUENCE</scope>
    <source>
        <strain evidence="16">MT3330</strain>
    </source>
</reference>
<keyword evidence="12" id="KW-0460">Magnesium</keyword>
<comment type="catalytic activity">
    <reaction evidence="14">
        <text>pyruvate + ATP + H2O = phosphoenolpyruvate + AMP + phosphate + 2 H(+)</text>
        <dbReference type="Rhea" id="RHEA:11364"/>
        <dbReference type="ChEBI" id="CHEBI:15361"/>
        <dbReference type="ChEBI" id="CHEBI:15377"/>
        <dbReference type="ChEBI" id="CHEBI:15378"/>
        <dbReference type="ChEBI" id="CHEBI:30616"/>
        <dbReference type="ChEBI" id="CHEBI:43474"/>
        <dbReference type="ChEBI" id="CHEBI:58702"/>
        <dbReference type="ChEBI" id="CHEBI:456215"/>
        <dbReference type="EC" id="2.7.9.2"/>
    </reaction>
</comment>
<evidence type="ECO:0000256" key="4">
    <source>
        <dbReference type="ARBA" id="ARBA00007837"/>
    </source>
</evidence>
<dbReference type="InterPro" id="IPR013815">
    <property type="entry name" value="ATP_grasp_subdomain_1"/>
</dbReference>
<comment type="pathway">
    <text evidence="3">Carbohydrate biosynthesis; gluconeogenesis.</text>
</comment>
<evidence type="ECO:0000256" key="14">
    <source>
        <dbReference type="ARBA" id="ARBA00047700"/>
    </source>
</evidence>
<dbReference type="PANTHER" id="PTHR43030:SF1">
    <property type="entry name" value="PHOSPHOENOLPYRUVATE SYNTHASE"/>
    <property type="match status" value="1"/>
</dbReference>
<keyword evidence="9" id="KW-0547">Nucleotide-binding</keyword>
<evidence type="ECO:0000256" key="3">
    <source>
        <dbReference type="ARBA" id="ARBA00004742"/>
    </source>
</evidence>
<evidence type="ECO:0000256" key="7">
    <source>
        <dbReference type="ARBA" id="ARBA00022679"/>
    </source>
</evidence>
<dbReference type="RefSeq" id="WP_255843724.1">
    <property type="nucleotide sequence ID" value="NZ_CP094358.1"/>
</dbReference>
<protein>
    <recommendedName>
        <fullName evidence="6">Phosphoenolpyruvate synthase</fullName>
        <ecNumber evidence="5">2.7.9.2</ecNumber>
    </recommendedName>
    <alternativeName>
        <fullName evidence="13">Pyruvate, water dikinase</fullName>
    </alternativeName>
</protein>
<evidence type="ECO:0000256" key="12">
    <source>
        <dbReference type="ARBA" id="ARBA00022842"/>
    </source>
</evidence>
<organism evidence="16 17">
    <name type="scientific">Abyssalbus ytuae</name>
    <dbReference type="NCBI Taxonomy" id="2926907"/>
    <lineage>
        <taxon>Bacteria</taxon>
        <taxon>Pseudomonadati</taxon>
        <taxon>Bacteroidota</taxon>
        <taxon>Flavobacteriia</taxon>
        <taxon>Flavobacteriales</taxon>
        <taxon>Flavobacteriaceae</taxon>
        <taxon>Abyssalbus</taxon>
    </lineage>
</organism>
<evidence type="ECO:0000256" key="10">
    <source>
        <dbReference type="ARBA" id="ARBA00022777"/>
    </source>
</evidence>
<sequence length="971" mass="110551">MLKYIYPFITIFFLFNSSWLHSQQFSSEQIKKQIELYKQDPRGPYNRIRWFCKDGTIREPKDPCPDSIGGGVQHASYKTDVIKLGERNHIYLGEILTPTDKSEFWDEKNNHSRIKQYQLNQYLASIDDGWVLQKAQYYRGAVQSEDEQAWGLEFYNWLLKNNEALGKYYFLIRQSLKDIPHDGDDNLAQLMRSQSKTIADEFPEFMDVRIKIHGKPDRTDITLVKNFQKEHNEDLTPELKKQFDRLDNTLQKFYAPINFEKLKNQARQISETNDITKNVLTFLNEYNNSDSPDIIVPALAELLYDIRNNITSLKKGKDKLLLLDLSNEFENILLRKTQEWKTATVNDALYKICNLSYAAAGTGLIESWEWNKIKPSLTNPLGKDEAQLSELNDFLSTSRSIIEWSAATVKANYEDVVNAYVQFEPKSYGFIDDRVRSTVALDLGETVNKLGSFISEQSSLKNNVMNISSQSTIRGLNPGYAYGELVVVKGNPENTEVDNNKIYIFQRPPSDLKPVAGIMTVAEGNLVSHVQLLARNLGIPNAALSDDNLKSLEKYNGKKVFYAVSDKGNVVLKSESDMSDAEKDLFTVKEAQKNMVEVPVNQIRLDVNEILNMRNVGADDSGKLCGPKAANLGELKAMFPNHVVEGLVIPFGIFRKHMDQDMPGKNMSYWTFLNATFTEADKMRKNNIKEKEIENFQLRKLETLRNAIIQMPLEKEFINQLKDKFKSVFGNSIGKVPVFLRSDTNMEDLKEFTGAGLNLTLFNIVSEDDIINGIKRVWASPYTERSFKWRQKYLLNPENVFPSILIIPSVDVEYSGVMITKGINIGTDNDLTVAFSRGAGGAVDGQAAETWLVTENSSLLLAPARQPDYIRLPLEGGTTKKRATFETSILNKKNIADLRSIAQTIRLTLPQKTHSDYKGAYDVELGFKDDKIWLFQIRPFVENKRAKSSEYLSSISPSANNNKTISLKNRI</sequence>
<evidence type="ECO:0000259" key="15">
    <source>
        <dbReference type="Pfam" id="PF01326"/>
    </source>
</evidence>
<dbReference type="AlphaFoldDB" id="A0A9E6ZLC9"/>
<keyword evidence="11" id="KW-0067">ATP-binding</keyword>
<evidence type="ECO:0000256" key="8">
    <source>
        <dbReference type="ARBA" id="ARBA00022723"/>
    </source>
</evidence>
<keyword evidence="17" id="KW-1185">Reference proteome</keyword>
<dbReference type="EMBL" id="CP094358">
    <property type="protein sequence ID" value="UOB17909.1"/>
    <property type="molecule type" value="Genomic_DNA"/>
</dbReference>
<evidence type="ECO:0000256" key="13">
    <source>
        <dbReference type="ARBA" id="ARBA00033470"/>
    </source>
</evidence>
<dbReference type="Gene3D" id="3.30.470.20">
    <property type="entry name" value="ATP-grasp fold, B domain"/>
    <property type="match status" value="1"/>
</dbReference>
<keyword evidence="10" id="KW-0418">Kinase</keyword>
<evidence type="ECO:0000256" key="5">
    <source>
        <dbReference type="ARBA" id="ARBA00011996"/>
    </source>
</evidence>
<evidence type="ECO:0000256" key="9">
    <source>
        <dbReference type="ARBA" id="ARBA00022741"/>
    </source>
</evidence>
<dbReference type="InterPro" id="IPR006319">
    <property type="entry name" value="PEP_synth"/>
</dbReference>
<dbReference type="Proteomes" id="UP000831290">
    <property type="component" value="Chromosome"/>
</dbReference>
<dbReference type="PANTHER" id="PTHR43030">
    <property type="entry name" value="PHOSPHOENOLPYRUVATE SYNTHASE"/>
    <property type="match status" value="1"/>
</dbReference>
<evidence type="ECO:0000313" key="17">
    <source>
        <dbReference type="Proteomes" id="UP000831290"/>
    </source>
</evidence>
<feature type="domain" description="Pyruvate phosphate dikinase AMP/ATP-binding" evidence="15">
    <location>
        <begin position="624"/>
        <end position="950"/>
    </location>
</feature>
<evidence type="ECO:0000256" key="1">
    <source>
        <dbReference type="ARBA" id="ARBA00001946"/>
    </source>
</evidence>
<dbReference type="GO" id="GO:0005524">
    <property type="term" value="F:ATP binding"/>
    <property type="evidence" value="ECO:0007669"/>
    <property type="project" value="UniProtKB-KW"/>
</dbReference>
<comment type="cofactor">
    <cofactor evidence="1">
        <name>Mg(2+)</name>
        <dbReference type="ChEBI" id="CHEBI:18420"/>
    </cofactor>
</comment>
<dbReference type="InterPro" id="IPR002192">
    <property type="entry name" value="PPDK_AMP/ATP-bd"/>
</dbReference>
<dbReference type="Pfam" id="PF01326">
    <property type="entry name" value="PPDK_N"/>
    <property type="match status" value="1"/>
</dbReference>
<comment type="function">
    <text evidence="2">Catalyzes the phosphorylation of pyruvate to phosphoenolpyruvate.</text>
</comment>
<dbReference type="EC" id="2.7.9.2" evidence="5"/>
<name>A0A9E6ZLC9_9FLAO</name>
<gene>
    <name evidence="16" type="ORF">MQE35_01100</name>
</gene>